<evidence type="ECO:0000313" key="3">
    <source>
        <dbReference type="EMBL" id="CAF4009522.1"/>
    </source>
</evidence>
<evidence type="ECO:0000313" key="4">
    <source>
        <dbReference type="Proteomes" id="UP000663882"/>
    </source>
</evidence>
<feature type="region of interest" description="Disordered" evidence="1">
    <location>
        <begin position="1"/>
        <end position="27"/>
    </location>
</feature>
<accession>A0A814ISC8</accession>
<name>A0A814ISC8_9BILA</name>
<dbReference type="EMBL" id="CAJOAX010007435">
    <property type="protein sequence ID" value="CAF4009522.1"/>
    <property type="molecule type" value="Genomic_DNA"/>
</dbReference>
<evidence type="ECO:0000256" key="1">
    <source>
        <dbReference type="SAM" id="MobiDB-lite"/>
    </source>
</evidence>
<organism evidence="2 4">
    <name type="scientific">Rotaria sordida</name>
    <dbReference type="NCBI Taxonomy" id="392033"/>
    <lineage>
        <taxon>Eukaryota</taxon>
        <taxon>Metazoa</taxon>
        <taxon>Spiralia</taxon>
        <taxon>Gnathifera</taxon>
        <taxon>Rotifera</taxon>
        <taxon>Eurotatoria</taxon>
        <taxon>Bdelloidea</taxon>
        <taxon>Philodinida</taxon>
        <taxon>Philodinidae</taxon>
        <taxon>Rotaria</taxon>
    </lineage>
</organism>
<proteinExistence type="predicted"/>
<dbReference type="EMBL" id="CAJNOO010000759">
    <property type="protein sequence ID" value="CAF1027314.1"/>
    <property type="molecule type" value="Genomic_DNA"/>
</dbReference>
<gene>
    <name evidence="3" type="ORF">OTI717_LOCUS29466</name>
    <name evidence="2" type="ORF">RFH988_LOCUS15519</name>
</gene>
<dbReference type="AlphaFoldDB" id="A0A814ISC8"/>
<comment type="caution">
    <text evidence="2">The sequence shown here is derived from an EMBL/GenBank/DDBJ whole genome shotgun (WGS) entry which is preliminary data.</text>
</comment>
<dbReference type="Proteomes" id="UP000663882">
    <property type="component" value="Unassembled WGS sequence"/>
</dbReference>
<protein>
    <submittedName>
        <fullName evidence="2">Uncharacterized protein</fullName>
    </submittedName>
</protein>
<sequence length="381" mass="45283">MSRRARSLSRLRGVTPGRETTPSIYEAGSAYDGTGGSGFSTRLNVYTPDVYGAFSRLGRSASVARFKDVDNELLGSDYNRWNRSRSVNRFDYLRARRPYSAYGTHDFDYFDRYTERIRDKTPIALDSHYRHYRPYYWYHTAPRTFYYYFPYDDWRYRPLYNYRSPALYSAAGNSSYDYRFNDSIDRVSSLKRAMRDIDYTRELRQLRYRTPSTFSALTHDNQYLGRARDDVRRAIDFRVGSSGISRLDNPRDYFGRKYVQFEKDGVNNVGVQYTGLTKAVEHKPSYWRAEDNVETGYDLQEQNDDTLYKLYNNQNLIDSSRESLLQDKAGIAPRMFYFDLNSRQARRDVDNSLRLVRNLKQFKHETFNRLSQPWTFGRYVY</sequence>
<dbReference type="OrthoDB" id="9990304at2759"/>
<dbReference type="Proteomes" id="UP000663823">
    <property type="component" value="Unassembled WGS sequence"/>
</dbReference>
<evidence type="ECO:0000313" key="2">
    <source>
        <dbReference type="EMBL" id="CAF1027314.1"/>
    </source>
</evidence>
<reference evidence="2" key="1">
    <citation type="submission" date="2021-02" db="EMBL/GenBank/DDBJ databases">
        <authorList>
            <person name="Nowell W R."/>
        </authorList>
    </citation>
    <scope>NUCLEOTIDE SEQUENCE</scope>
</reference>